<dbReference type="GO" id="GO:0004527">
    <property type="term" value="F:exonuclease activity"/>
    <property type="evidence" value="ECO:0007669"/>
    <property type="project" value="UniProtKB-KW"/>
</dbReference>
<dbReference type="CDD" id="cd06137">
    <property type="entry name" value="DEDDh_RNase"/>
    <property type="match status" value="1"/>
</dbReference>
<evidence type="ECO:0000313" key="8">
    <source>
        <dbReference type="EMBL" id="KAK4107265.1"/>
    </source>
</evidence>
<evidence type="ECO:0000259" key="7">
    <source>
        <dbReference type="SMART" id="SM00479"/>
    </source>
</evidence>
<dbReference type="Proteomes" id="UP001302812">
    <property type="component" value="Unassembled WGS sequence"/>
</dbReference>
<evidence type="ECO:0000256" key="1">
    <source>
        <dbReference type="ARBA" id="ARBA00022552"/>
    </source>
</evidence>
<dbReference type="GO" id="GO:0006364">
    <property type="term" value="P:rRNA processing"/>
    <property type="evidence" value="ECO:0007669"/>
    <property type="project" value="UniProtKB-KW"/>
</dbReference>
<evidence type="ECO:0000256" key="6">
    <source>
        <dbReference type="SAM" id="MobiDB-lite"/>
    </source>
</evidence>
<dbReference type="PANTHER" id="PTHR12801">
    <property type="entry name" value="RNA EXONUCLEASE REXO1 / RECO3 FAMILY MEMBER-RELATED"/>
    <property type="match status" value="1"/>
</dbReference>
<gene>
    <name evidence="8" type="ORF">N656DRAFT_849561</name>
</gene>
<dbReference type="AlphaFoldDB" id="A0AAN6QBQ5"/>
<organism evidence="8 9">
    <name type="scientific">Canariomyces notabilis</name>
    <dbReference type="NCBI Taxonomy" id="2074819"/>
    <lineage>
        <taxon>Eukaryota</taxon>
        <taxon>Fungi</taxon>
        <taxon>Dikarya</taxon>
        <taxon>Ascomycota</taxon>
        <taxon>Pezizomycotina</taxon>
        <taxon>Sordariomycetes</taxon>
        <taxon>Sordariomycetidae</taxon>
        <taxon>Sordariales</taxon>
        <taxon>Chaetomiaceae</taxon>
        <taxon>Canariomyces</taxon>
    </lineage>
</organism>
<dbReference type="SMART" id="SM00479">
    <property type="entry name" value="EXOIII"/>
    <property type="match status" value="1"/>
</dbReference>
<dbReference type="GO" id="GO:0003676">
    <property type="term" value="F:nucleic acid binding"/>
    <property type="evidence" value="ECO:0007669"/>
    <property type="project" value="InterPro"/>
</dbReference>
<comment type="function">
    <text evidence="5">Exoribonuclease involved in ribosome biosynthesis. Involved in the processing of ITS1, the internal transcribed spacer localized between the 18S and 5.8S rRNAs.</text>
</comment>
<protein>
    <recommendedName>
        <fullName evidence="7">Exonuclease domain-containing protein</fullName>
    </recommendedName>
</protein>
<proteinExistence type="predicted"/>
<keyword evidence="1" id="KW-0698">rRNA processing</keyword>
<dbReference type="InterPro" id="IPR013520">
    <property type="entry name" value="Ribonucl_H"/>
</dbReference>
<feature type="compositionally biased region" description="Polar residues" evidence="6">
    <location>
        <begin position="88"/>
        <end position="98"/>
    </location>
</feature>
<comment type="caution">
    <text evidence="8">The sequence shown here is derived from an EMBL/GenBank/DDBJ whole genome shotgun (WGS) entry which is preliminary data.</text>
</comment>
<keyword evidence="4" id="KW-0269">Exonuclease</keyword>
<dbReference type="InterPro" id="IPR012337">
    <property type="entry name" value="RNaseH-like_sf"/>
</dbReference>
<dbReference type="GO" id="GO:0005634">
    <property type="term" value="C:nucleus"/>
    <property type="evidence" value="ECO:0007669"/>
    <property type="project" value="TreeGrafter"/>
</dbReference>
<dbReference type="SUPFAM" id="SSF53098">
    <property type="entry name" value="Ribonuclease H-like"/>
    <property type="match status" value="1"/>
</dbReference>
<reference evidence="8" key="1">
    <citation type="journal article" date="2023" name="Mol. Phylogenet. Evol.">
        <title>Genome-scale phylogeny and comparative genomics of the fungal order Sordariales.</title>
        <authorList>
            <person name="Hensen N."/>
            <person name="Bonometti L."/>
            <person name="Westerberg I."/>
            <person name="Brannstrom I.O."/>
            <person name="Guillou S."/>
            <person name="Cros-Aarteil S."/>
            <person name="Calhoun S."/>
            <person name="Haridas S."/>
            <person name="Kuo A."/>
            <person name="Mondo S."/>
            <person name="Pangilinan J."/>
            <person name="Riley R."/>
            <person name="LaButti K."/>
            <person name="Andreopoulos B."/>
            <person name="Lipzen A."/>
            <person name="Chen C."/>
            <person name="Yan M."/>
            <person name="Daum C."/>
            <person name="Ng V."/>
            <person name="Clum A."/>
            <person name="Steindorff A."/>
            <person name="Ohm R.A."/>
            <person name="Martin F."/>
            <person name="Silar P."/>
            <person name="Natvig D.O."/>
            <person name="Lalanne C."/>
            <person name="Gautier V."/>
            <person name="Ament-Velasquez S.L."/>
            <person name="Kruys A."/>
            <person name="Hutchinson M.I."/>
            <person name="Powell A.J."/>
            <person name="Barry K."/>
            <person name="Miller A.N."/>
            <person name="Grigoriev I.V."/>
            <person name="Debuchy R."/>
            <person name="Gladieux P."/>
            <person name="Hiltunen Thoren M."/>
            <person name="Johannesson H."/>
        </authorList>
    </citation>
    <scope>NUCLEOTIDE SEQUENCE</scope>
    <source>
        <strain evidence="8">CBS 508.74</strain>
    </source>
</reference>
<reference evidence="8" key="2">
    <citation type="submission" date="2023-05" db="EMBL/GenBank/DDBJ databases">
        <authorList>
            <consortium name="Lawrence Berkeley National Laboratory"/>
            <person name="Steindorff A."/>
            <person name="Hensen N."/>
            <person name="Bonometti L."/>
            <person name="Westerberg I."/>
            <person name="Brannstrom I.O."/>
            <person name="Guillou S."/>
            <person name="Cros-Aarteil S."/>
            <person name="Calhoun S."/>
            <person name="Haridas S."/>
            <person name="Kuo A."/>
            <person name="Mondo S."/>
            <person name="Pangilinan J."/>
            <person name="Riley R."/>
            <person name="Labutti K."/>
            <person name="Andreopoulos B."/>
            <person name="Lipzen A."/>
            <person name="Chen C."/>
            <person name="Yanf M."/>
            <person name="Daum C."/>
            <person name="Ng V."/>
            <person name="Clum A."/>
            <person name="Ohm R."/>
            <person name="Martin F."/>
            <person name="Silar P."/>
            <person name="Natvig D."/>
            <person name="Lalanne C."/>
            <person name="Gautier V."/>
            <person name="Ament-Velasquez S.L."/>
            <person name="Kruys A."/>
            <person name="Hutchinson M.I."/>
            <person name="Powell A.J."/>
            <person name="Barry K."/>
            <person name="Miller A.N."/>
            <person name="Grigoriev I.V."/>
            <person name="Debuchy R."/>
            <person name="Gladieux P."/>
            <person name="Thoren M.H."/>
            <person name="Johannesson H."/>
        </authorList>
    </citation>
    <scope>NUCLEOTIDE SEQUENCE</scope>
    <source>
        <strain evidence="8">CBS 508.74</strain>
    </source>
</reference>
<dbReference type="EMBL" id="MU853377">
    <property type="protein sequence ID" value="KAK4107265.1"/>
    <property type="molecule type" value="Genomic_DNA"/>
</dbReference>
<feature type="domain" description="Exonuclease" evidence="7">
    <location>
        <begin position="178"/>
        <end position="391"/>
    </location>
</feature>
<dbReference type="PANTHER" id="PTHR12801:SF45">
    <property type="entry name" value="RNA EXONUCLEASE 4"/>
    <property type="match status" value="1"/>
</dbReference>
<dbReference type="RefSeq" id="XP_064664835.1">
    <property type="nucleotide sequence ID" value="XM_064819351.1"/>
</dbReference>
<dbReference type="GO" id="GO:0000027">
    <property type="term" value="P:ribosomal large subunit assembly"/>
    <property type="evidence" value="ECO:0007669"/>
    <property type="project" value="TreeGrafter"/>
</dbReference>
<feature type="compositionally biased region" description="Polar residues" evidence="6">
    <location>
        <begin position="131"/>
        <end position="140"/>
    </location>
</feature>
<evidence type="ECO:0000256" key="3">
    <source>
        <dbReference type="ARBA" id="ARBA00022801"/>
    </source>
</evidence>
<dbReference type="InterPro" id="IPR047021">
    <property type="entry name" value="REXO1/3/4-like"/>
</dbReference>
<dbReference type="GeneID" id="89943477"/>
<sequence>MSANNASTPGTQAVMLPSGIKKDEYLRQLKGLAHSVSELKAAGYVVAPLSESDLERKKRCIKCGCRCSQRERKPKPPKGNPGKKEEQAGNQPESQTNEVGAKNAKEVNYRCKFHPGKVVAKTWTCCNAHVSSKPCSGSSSHEPRPYTPGELERRWQFHPTPPPSSPPNSPNNNNNKKQAIAIDCEMGTARDGEKELIRLTAIDYFTGEVLVDSLVYPDVDMLCYDTRYSGVTRGDMERARRQVRCLLGKGAARRALWSFVGPETVVVGHSAQNDLAALRWVHTCVVDSFLLEVGERRREEEQAKEREGKKDLKGVDSEGVSSREEKGGEAANEGGKAEDGKAERLSLSLKDLALRKLGREIQTRGRKGHDSLEDAVTSRDLAHRHIENLIKPLQG</sequence>
<name>A0AAN6QBQ5_9PEZI</name>
<evidence type="ECO:0000256" key="2">
    <source>
        <dbReference type="ARBA" id="ARBA00022722"/>
    </source>
</evidence>
<feature type="region of interest" description="Disordered" evidence="6">
    <location>
        <begin position="297"/>
        <end position="342"/>
    </location>
</feature>
<accession>A0AAN6QBQ5</accession>
<keyword evidence="3" id="KW-0378">Hydrolase</keyword>
<feature type="region of interest" description="Disordered" evidence="6">
    <location>
        <begin position="131"/>
        <end position="176"/>
    </location>
</feature>
<feature type="compositionally biased region" description="Pro residues" evidence="6">
    <location>
        <begin position="159"/>
        <end position="169"/>
    </location>
</feature>
<keyword evidence="2" id="KW-0540">Nuclease</keyword>
<feature type="region of interest" description="Disordered" evidence="6">
    <location>
        <begin position="70"/>
        <end position="101"/>
    </location>
</feature>
<evidence type="ECO:0000256" key="4">
    <source>
        <dbReference type="ARBA" id="ARBA00022839"/>
    </source>
</evidence>
<evidence type="ECO:0000313" key="9">
    <source>
        <dbReference type="Proteomes" id="UP001302812"/>
    </source>
</evidence>
<keyword evidence="9" id="KW-1185">Reference proteome</keyword>
<feature type="compositionally biased region" description="Basic and acidic residues" evidence="6">
    <location>
        <begin position="297"/>
        <end position="328"/>
    </location>
</feature>
<dbReference type="InterPro" id="IPR036397">
    <property type="entry name" value="RNaseH_sf"/>
</dbReference>
<evidence type="ECO:0000256" key="5">
    <source>
        <dbReference type="ARBA" id="ARBA00025599"/>
    </source>
</evidence>
<dbReference type="Gene3D" id="3.30.420.10">
    <property type="entry name" value="Ribonuclease H-like superfamily/Ribonuclease H"/>
    <property type="match status" value="1"/>
</dbReference>